<keyword evidence="3" id="KW-0175">Coiled coil</keyword>
<feature type="coiled-coil region" evidence="3">
    <location>
        <begin position="85"/>
        <end position="112"/>
    </location>
</feature>
<name>A0ABD1E2J0_HYPHA</name>
<evidence type="ECO:0000256" key="3">
    <source>
        <dbReference type="SAM" id="Coils"/>
    </source>
</evidence>
<reference evidence="4 5" key="1">
    <citation type="submission" date="2024-05" db="EMBL/GenBank/DDBJ databases">
        <title>Genetic variation in Jamaican populations of the coffee berry borer (Hypothenemus hampei).</title>
        <authorList>
            <person name="Errbii M."/>
            <person name="Myrie A."/>
        </authorList>
    </citation>
    <scope>NUCLEOTIDE SEQUENCE [LARGE SCALE GENOMIC DNA]</scope>
    <source>
        <strain evidence="4">JA-Hopewell-2020-01-JO</strain>
        <tissue evidence="4">Whole body</tissue>
    </source>
</reference>
<proteinExistence type="inferred from homology"/>
<evidence type="ECO:0000256" key="2">
    <source>
        <dbReference type="ARBA" id="ARBA00033306"/>
    </source>
</evidence>
<comment type="similarity">
    <text evidence="1">Belongs to the Flattop family.</text>
</comment>
<gene>
    <name evidence="4" type="ORF">ABEB36_015023</name>
</gene>
<accession>A0ABD1E2J0</accession>
<evidence type="ECO:0000313" key="5">
    <source>
        <dbReference type="Proteomes" id="UP001566132"/>
    </source>
</evidence>
<dbReference type="Pfam" id="PF22611">
    <property type="entry name" value="CFAP126"/>
    <property type="match status" value="1"/>
</dbReference>
<dbReference type="PANTHER" id="PTHR34639:SF1">
    <property type="entry name" value="PROTEIN FLATTOP"/>
    <property type="match status" value="1"/>
</dbReference>
<dbReference type="EMBL" id="JBDJPC010000014">
    <property type="protein sequence ID" value="KAL1488560.1"/>
    <property type="molecule type" value="Genomic_DNA"/>
</dbReference>
<dbReference type="InterPro" id="IPR038797">
    <property type="entry name" value="Fltp"/>
</dbReference>
<organism evidence="4 5">
    <name type="scientific">Hypothenemus hampei</name>
    <name type="common">Coffee berry borer</name>
    <dbReference type="NCBI Taxonomy" id="57062"/>
    <lineage>
        <taxon>Eukaryota</taxon>
        <taxon>Metazoa</taxon>
        <taxon>Ecdysozoa</taxon>
        <taxon>Arthropoda</taxon>
        <taxon>Hexapoda</taxon>
        <taxon>Insecta</taxon>
        <taxon>Pterygota</taxon>
        <taxon>Neoptera</taxon>
        <taxon>Endopterygota</taxon>
        <taxon>Coleoptera</taxon>
        <taxon>Polyphaga</taxon>
        <taxon>Cucujiformia</taxon>
        <taxon>Curculionidae</taxon>
        <taxon>Scolytinae</taxon>
        <taxon>Hypothenemus</taxon>
    </lineage>
</organism>
<evidence type="ECO:0000256" key="1">
    <source>
        <dbReference type="ARBA" id="ARBA00009887"/>
    </source>
</evidence>
<comment type="caution">
    <text evidence="4">The sequence shown here is derived from an EMBL/GenBank/DDBJ whole genome shotgun (WGS) entry which is preliminary data.</text>
</comment>
<dbReference type="Proteomes" id="UP001566132">
    <property type="component" value="Unassembled WGS sequence"/>
</dbReference>
<dbReference type="CDD" id="cd23705">
    <property type="entry name" value="Flattop"/>
    <property type="match status" value="1"/>
</dbReference>
<evidence type="ECO:0000313" key="4">
    <source>
        <dbReference type="EMBL" id="KAL1488560.1"/>
    </source>
</evidence>
<keyword evidence="5" id="KW-1185">Reference proteome</keyword>
<dbReference type="AlphaFoldDB" id="A0ABD1E2J0"/>
<dbReference type="PANTHER" id="PTHR34639">
    <property type="entry name" value="PROTEIN FLATTOP"/>
    <property type="match status" value="1"/>
</dbReference>
<protein>
    <recommendedName>
        <fullName evidence="2">Cilia- and flagella-associated protein 126</fullName>
    </recommendedName>
</protein>
<sequence length="135" mass="15662">MSRHFYAFQFDQPYRPTYLCNWEVPKYYCSRPARKLGCTKIISNDRGQLLPGAPRISFNKEIANKLNGSSDKAAFMLRCKRIAKAAAKKVIKDKLEMEIDETKNEFELQLKKRPLKSYLAGITKDVQNICPIHDF</sequence>